<protein>
    <submittedName>
        <fullName evidence="1">Uncharacterized protein</fullName>
    </submittedName>
</protein>
<dbReference type="OrthoDB" id="3650519at2759"/>
<name>A0A9P3CWQ1_9PEZI</name>
<sequence length="309" mass="34962">MVSWTSSLLFAIQYMFYRHRMPDDSSTLDEIRLYGVDTAEFEDATFIRDWTLSEHSPLTISIWRDSKACGLLGKCKSVSGQVMLDNGLASLRPEFGSWDEGQNEWANSVRRIRQQLTYEEQQNIITENAEVALIVIQTFDLIWRLQIAIHLLALLPSQLGVDDVESMLISGDRSEGSHVRGRKFAMRLMTSVDFESRECHSTSIVPYEEMPEVLCARKILRVVCTVRNQMRVKESIGEAESLIRRATMCALEMGDGMASLSDNNRSKLLHRTHQVAFVSRTLEEIIAGGPRVTFEASQAHLPDAPHLAV</sequence>
<organism evidence="1 2">
    <name type="scientific">Cercospora kikuchii</name>
    <dbReference type="NCBI Taxonomy" id="84275"/>
    <lineage>
        <taxon>Eukaryota</taxon>
        <taxon>Fungi</taxon>
        <taxon>Dikarya</taxon>
        <taxon>Ascomycota</taxon>
        <taxon>Pezizomycotina</taxon>
        <taxon>Dothideomycetes</taxon>
        <taxon>Dothideomycetidae</taxon>
        <taxon>Mycosphaerellales</taxon>
        <taxon>Mycosphaerellaceae</taxon>
        <taxon>Cercospora</taxon>
    </lineage>
</organism>
<evidence type="ECO:0000313" key="1">
    <source>
        <dbReference type="EMBL" id="GIZ48170.1"/>
    </source>
</evidence>
<dbReference type="AlphaFoldDB" id="A0A9P3CWQ1"/>
<comment type="caution">
    <text evidence="1">The sequence shown here is derived from an EMBL/GenBank/DDBJ whole genome shotgun (WGS) entry which is preliminary data.</text>
</comment>
<evidence type="ECO:0000313" key="2">
    <source>
        <dbReference type="Proteomes" id="UP000825890"/>
    </source>
</evidence>
<dbReference type="GeneID" id="68296818"/>
<dbReference type="Proteomes" id="UP000825890">
    <property type="component" value="Unassembled WGS sequence"/>
</dbReference>
<proteinExistence type="predicted"/>
<gene>
    <name evidence="1" type="ORF">CKM354_001124300</name>
</gene>
<accession>A0A9P3CWQ1</accession>
<dbReference type="RefSeq" id="XP_044662657.1">
    <property type="nucleotide sequence ID" value="XM_044806722.1"/>
</dbReference>
<dbReference type="EMBL" id="BOLY01000008">
    <property type="protein sequence ID" value="GIZ48170.1"/>
    <property type="molecule type" value="Genomic_DNA"/>
</dbReference>
<reference evidence="1 2" key="1">
    <citation type="submission" date="2021-01" db="EMBL/GenBank/DDBJ databases">
        <title>Cercospora kikuchii MAFF 305040 whole genome shotgun sequence.</title>
        <authorList>
            <person name="Kashiwa T."/>
            <person name="Suzuki T."/>
        </authorList>
    </citation>
    <scope>NUCLEOTIDE SEQUENCE [LARGE SCALE GENOMIC DNA]</scope>
    <source>
        <strain evidence="1 2">MAFF 305040</strain>
    </source>
</reference>
<keyword evidence="2" id="KW-1185">Reference proteome</keyword>